<accession>A0A2Z4Q5N7</accession>
<keyword evidence="2" id="KW-1133">Transmembrane helix</keyword>
<evidence type="ECO:0000313" key="4">
    <source>
        <dbReference type="Proteomes" id="UP000250535"/>
    </source>
</evidence>
<dbReference type="RefSeq" id="YP_009802742.1">
    <property type="nucleotide sequence ID" value="NC_047987.1"/>
</dbReference>
<feature type="transmembrane region" description="Helical" evidence="2">
    <location>
        <begin position="29"/>
        <end position="51"/>
    </location>
</feature>
<keyword evidence="4" id="KW-1185">Reference proteome</keyword>
<name>A0A2Z4Q5N7_9CAUD</name>
<evidence type="ECO:0000256" key="1">
    <source>
        <dbReference type="SAM" id="MobiDB-lite"/>
    </source>
</evidence>
<evidence type="ECO:0000256" key="2">
    <source>
        <dbReference type="SAM" id="Phobius"/>
    </source>
</evidence>
<feature type="region of interest" description="Disordered" evidence="1">
    <location>
        <begin position="1"/>
        <end position="20"/>
    </location>
</feature>
<dbReference type="Proteomes" id="UP000250535">
    <property type="component" value="Segment"/>
</dbReference>
<reference evidence="3 4" key="1">
    <citation type="submission" date="2018-04" db="EMBL/GenBank/DDBJ databases">
        <authorList>
            <person name="Harrington T."/>
            <person name="Washburn E."/>
            <person name="Bricker J."/>
            <person name="McKinney A."/>
            <person name="Betsko A.J."/>
            <person name="Garlena R.A."/>
            <person name="Russell D.A."/>
            <person name="Pope W.A."/>
            <person name="Jacobs-Sera D."/>
            <person name="Hatfull G.F."/>
        </authorList>
    </citation>
    <scope>NUCLEOTIDE SEQUENCE [LARGE SCALE GENOMIC DNA]</scope>
</reference>
<gene>
    <name evidence="3" type="primary">70</name>
    <name evidence="3" type="ORF">SEA_MEMENTOMORI_70</name>
</gene>
<keyword evidence="2" id="KW-0812">Transmembrane</keyword>
<organism evidence="3 4">
    <name type="scientific">Microbacterium phage MementoMori</name>
    <dbReference type="NCBI Taxonomy" id="2201436"/>
    <lineage>
        <taxon>Viruses</taxon>
        <taxon>Duplodnaviria</taxon>
        <taxon>Heunggongvirae</taxon>
        <taxon>Uroviricota</taxon>
        <taxon>Caudoviricetes</taxon>
        <taxon>Kutznervirinae</taxon>
        <taxon>Mementomorivirus</taxon>
        <taxon>Mementomorivirus mementomori</taxon>
    </lineage>
</organism>
<proteinExistence type="predicted"/>
<evidence type="ECO:0000313" key="3">
    <source>
        <dbReference type="EMBL" id="AWY05324.1"/>
    </source>
</evidence>
<dbReference type="EMBL" id="MH271303">
    <property type="protein sequence ID" value="AWY05324.1"/>
    <property type="molecule type" value="Genomic_DNA"/>
</dbReference>
<dbReference type="KEGG" id="vg:54993297"/>
<keyword evidence="2" id="KW-0472">Membrane</keyword>
<sequence>MSNTTPPQWNPNGNNGPSNQITQWQGVKVLGWIALFAGIILPLSIVAWRIATGPLG</sequence>
<dbReference type="GeneID" id="54993297"/>
<protein>
    <submittedName>
        <fullName evidence="3">Uncharacterized protein</fullName>
    </submittedName>
</protein>